<dbReference type="SUPFAM" id="SSF111304">
    <property type="entry name" value="Recombination protein RecR"/>
    <property type="match status" value="1"/>
</dbReference>
<evidence type="ECO:0000259" key="8">
    <source>
        <dbReference type="PROSITE" id="PS50880"/>
    </source>
</evidence>
<keyword evidence="4 7" id="KW-0862">Zinc</keyword>
<dbReference type="HAMAP" id="MF_00017">
    <property type="entry name" value="RecR"/>
    <property type="match status" value="1"/>
</dbReference>
<feature type="domain" description="Toprim" evidence="8">
    <location>
        <begin position="81"/>
        <end position="176"/>
    </location>
</feature>
<evidence type="ECO:0000256" key="6">
    <source>
        <dbReference type="ARBA" id="ARBA00023204"/>
    </source>
</evidence>
<dbReference type="Pfam" id="PF21175">
    <property type="entry name" value="RecR_C"/>
    <property type="match status" value="1"/>
</dbReference>
<evidence type="ECO:0000256" key="2">
    <source>
        <dbReference type="ARBA" id="ARBA00022763"/>
    </source>
</evidence>
<dbReference type="Pfam" id="PF21176">
    <property type="entry name" value="RecR_HhH"/>
    <property type="match status" value="1"/>
</dbReference>
<dbReference type="GO" id="GO:0003677">
    <property type="term" value="F:DNA binding"/>
    <property type="evidence" value="ECO:0007669"/>
    <property type="project" value="UniProtKB-UniRule"/>
</dbReference>
<evidence type="ECO:0000256" key="1">
    <source>
        <dbReference type="ARBA" id="ARBA00022723"/>
    </source>
</evidence>
<dbReference type="KEGG" id="tli:Tlie_0917"/>
<dbReference type="STRING" id="580340.Tlie_0917"/>
<dbReference type="InterPro" id="IPR023627">
    <property type="entry name" value="Rcmb_RecR"/>
</dbReference>
<sequence length="204" mass="22675">MDRDPLKKVISLLEKIPGVGEKTARRYALFLLQQSKEYSIELSKAILELKENTGSCPQCGNITSSDGELCAICCDPMRDRETLCVLESLEDLLNFEHSGIYNGLYFVLGGRISPMEGEDLDDERLKKLKDYVVEGKFKEVIIATNPKVEGDLTFYAVYDAIKDCNVAISRLAFGLPVGGNIGYADRMTLHASLDSRVAIKDAKR</sequence>
<dbReference type="InterPro" id="IPR034137">
    <property type="entry name" value="TOPRIM_RecR"/>
</dbReference>
<keyword evidence="2 7" id="KW-0227">DNA damage</keyword>
<keyword evidence="1 7" id="KW-0479">Metal-binding</keyword>
<evidence type="ECO:0000256" key="5">
    <source>
        <dbReference type="ARBA" id="ARBA00023172"/>
    </source>
</evidence>
<dbReference type="InterPro" id="IPR006171">
    <property type="entry name" value="TOPRIM_dom"/>
</dbReference>
<dbReference type="HOGENOM" id="CLU_060739_1_0_0"/>
<dbReference type="GO" id="GO:0006281">
    <property type="term" value="P:DNA repair"/>
    <property type="evidence" value="ECO:0007669"/>
    <property type="project" value="UniProtKB-UniRule"/>
</dbReference>
<dbReference type="Proteomes" id="UP000005868">
    <property type="component" value="Chromosome"/>
</dbReference>
<keyword evidence="6 7" id="KW-0234">DNA repair</keyword>
<dbReference type="InterPro" id="IPR000093">
    <property type="entry name" value="DNA_Rcmb_RecR"/>
</dbReference>
<keyword evidence="10" id="KW-1185">Reference proteome</keyword>
<keyword evidence="3 7" id="KW-0863">Zinc-finger</keyword>
<gene>
    <name evidence="7" type="primary">recR</name>
    <name evidence="9" type="ordered locus">Tlie_0917</name>
</gene>
<dbReference type="PROSITE" id="PS50880">
    <property type="entry name" value="TOPRIM"/>
    <property type="match status" value="1"/>
</dbReference>
<dbReference type="InterPro" id="IPR015967">
    <property type="entry name" value="Rcmb_RecR_Znf"/>
</dbReference>
<dbReference type="PROSITE" id="PS01300">
    <property type="entry name" value="RECR"/>
    <property type="match status" value="1"/>
</dbReference>
<keyword evidence="5 7" id="KW-0233">DNA recombination</keyword>
<dbReference type="EMBL" id="CP003096">
    <property type="protein sequence ID" value="AER66650.1"/>
    <property type="molecule type" value="Genomic_DNA"/>
</dbReference>
<dbReference type="CDD" id="cd01025">
    <property type="entry name" value="TOPRIM_recR"/>
    <property type="match status" value="1"/>
</dbReference>
<dbReference type="GO" id="GO:0008270">
    <property type="term" value="F:zinc ion binding"/>
    <property type="evidence" value="ECO:0007669"/>
    <property type="project" value="UniProtKB-KW"/>
</dbReference>
<dbReference type="Gene3D" id="3.40.1360.10">
    <property type="match status" value="1"/>
</dbReference>
<dbReference type="SMART" id="SM00493">
    <property type="entry name" value="TOPRIM"/>
    <property type="match status" value="1"/>
</dbReference>
<dbReference type="OrthoDB" id="9802672at2"/>
<dbReference type="PANTHER" id="PTHR30446">
    <property type="entry name" value="RECOMBINATION PROTEIN RECR"/>
    <property type="match status" value="1"/>
</dbReference>
<comment type="similarity">
    <text evidence="7">Belongs to the RecR family.</text>
</comment>
<dbReference type="GO" id="GO:0006310">
    <property type="term" value="P:DNA recombination"/>
    <property type="evidence" value="ECO:0007669"/>
    <property type="project" value="UniProtKB-UniRule"/>
</dbReference>
<comment type="function">
    <text evidence="7">May play a role in DNA repair. It seems to be involved in an RecBC-independent recombinational process of DNA repair. It may act with RecF and RecO.</text>
</comment>
<comment type="caution">
    <text evidence="7">Lacks conserved residue(s) required for the propagation of feature annotation.</text>
</comment>
<evidence type="ECO:0000313" key="9">
    <source>
        <dbReference type="EMBL" id="AER66650.1"/>
    </source>
</evidence>
<dbReference type="PANTHER" id="PTHR30446:SF0">
    <property type="entry name" value="RECOMBINATION PROTEIN RECR"/>
    <property type="match status" value="1"/>
</dbReference>
<dbReference type="Gene3D" id="1.10.8.420">
    <property type="entry name" value="RecR Domain 1"/>
    <property type="match status" value="1"/>
</dbReference>
<evidence type="ECO:0000256" key="4">
    <source>
        <dbReference type="ARBA" id="ARBA00022833"/>
    </source>
</evidence>
<reference evidence="9 10" key="2">
    <citation type="journal article" date="2012" name="Stand. Genomic Sci.">
        <title>Genome sequence of the moderately thermophilic, amino-acid-degrading and sulfur-reducing bacterium Thermovirga lienii type strain (Cas60314(T)).</title>
        <authorList>
            <person name="Goker M."/>
            <person name="Saunders E."/>
            <person name="Lapidus A."/>
            <person name="Nolan M."/>
            <person name="Lucas S."/>
            <person name="Hammon N."/>
            <person name="Deshpande S."/>
            <person name="Cheng J.F."/>
            <person name="Han C."/>
            <person name="Tapia R."/>
            <person name="Goodwin L.A."/>
            <person name="Pitluck S."/>
            <person name="Liolios K."/>
            <person name="Mavromatis K."/>
            <person name="Pagani I."/>
            <person name="Ivanova N."/>
            <person name="Mikhailova N."/>
            <person name="Pati A."/>
            <person name="Chen A."/>
            <person name="Palaniappan K."/>
            <person name="Land M."/>
            <person name="Chang Y.J."/>
            <person name="Jeffries C.D."/>
            <person name="Brambilla E.M."/>
            <person name="Rohde M."/>
            <person name="Spring S."/>
            <person name="Detter J.C."/>
            <person name="Woyke T."/>
            <person name="Bristow J."/>
            <person name="Eisen J.A."/>
            <person name="Markowitz V."/>
            <person name="Hugenholtz P."/>
            <person name="Kyrpides N.C."/>
            <person name="Klenk H.P."/>
        </authorList>
    </citation>
    <scope>NUCLEOTIDE SEQUENCE [LARGE SCALE GENOMIC DNA]</scope>
    <source>
        <strain evidence="10">ATCC BAA-1197 / DSM 17291 / Cas60314</strain>
    </source>
</reference>
<organism evidence="9 10">
    <name type="scientific">Thermovirga lienii (strain ATCC BAA-1197 / DSM 17291 / Cas60314)</name>
    <dbReference type="NCBI Taxonomy" id="580340"/>
    <lineage>
        <taxon>Bacteria</taxon>
        <taxon>Thermotogati</taxon>
        <taxon>Synergistota</taxon>
        <taxon>Synergistia</taxon>
        <taxon>Synergistales</taxon>
        <taxon>Thermovirgaceae</taxon>
        <taxon>Thermovirga</taxon>
    </lineage>
</organism>
<protein>
    <recommendedName>
        <fullName evidence="7">Recombination protein RecR</fullName>
    </recommendedName>
</protein>
<dbReference type="Pfam" id="PF13662">
    <property type="entry name" value="Toprim_4"/>
    <property type="match status" value="1"/>
</dbReference>
<accession>G7V9V0</accession>
<dbReference type="eggNOG" id="COG0353">
    <property type="taxonomic scope" value="Bacteria"/>
</dbReference>
<dbReference type="AlphaFoldDB" id="G7V9V0"/>
<dbReference type="NCBIfam" id="TIGR00615">
    <property type="entry name" value="recR"/>
    <property type="match status" value="1"/>
</dbReference>
<name>G7V9V0_THELD</name>
<evidence type="ECO:0000313" key="10">
    <source>
        <dbReference type="Proteomes" id="UP000005868"/>
    </source>
</evidence>
<reference evidence="10" key="1">
    <citation type="submission" date="2011-10" db="EMBL/GenBank/DDBJ databases">
        <title>The complete genome of chromosome of Thermovirga lienii DSM 17291.</title>
        <authorList>
            <consortium name="US DOE Joint Genome Institute (JGI-PGF)"/>
            <person name="Lucas S."/>
            <person name="Copeland A."/>
            <person name="Lapidus A."/>
            <person name="Glavina del Rio T."/>
            <person name="Dalin E."/>
            <person name="Tice H."/>
            <person name="Bruce D."/>
            <person name="Goodwin L."/>
            <person name="Pitluck S."/>
            <person name="Peters L."/>
            <person name="Mikhailova N."/>
            <person name="Saunders E."/>
            <person name="Kyrpides N."/>
            <person name="Mavromatis K."/>
            <person name="Ivanova N."/>
            <person name="Last F.I."/>
            <person name="Brettin T."/>
            <person name="Detter J.C."/>
            <person name="Han C."/>
            <person name="Larimer F."/>
            <person name="Land M."/>
            <person name="Hauser L."/>
            <person name="Markowitz V."/>
            <person name="Cheng J.-F."/>
            <person name="Hugenholtz P."/>
            <person name="Woyke T."/>
            <person name="Wu D."/>
            <person name="Spring S."/>
            <person name="Schroeder M."/>
            <person name="Brambilla E.-M."/>
            <person name="Klenk H.-P."/>
            <person name="Eisen J.A."/>
        </authorList>
    </citation>
    <scope>NUCLEOTIDE SEQUENCE [LARGE SCALE GENOMIC DNA]</scope>
    <source>
        <strain evidence="10">ATCC BAA-1197 / DSM 17291 / Cas60314</strain>
    </source>
</reference>
<proteinExistence type="inferred from homology"/>
<evidence type="ECO:0000256" key="7">
    <source>
        <dbReference type="HAMAP-Rule" id="MF_00017"/>
    </source>
</evidence>
<evidence type="ECO:0000256" key="3">
    <source>
        <dbReference type="ARBA" id="ARBA00022771"/>
    </source>
</evidence>